<dbReference type="AlphaFoldDB" id="A0A2U3DYN4"/>
<dbReference type="Proteomes" id="UP000245956">
    <property type="component" value="Unassembled WGS sequence"/>
</dbReference>
<sequence>MPDGEAQVPSRFDALSVLASSGTSVQAGDPDWRGAAWLAAGRGFATDFGSGVALAASTTPGPAVQIDLPQCASVWPCPSNNSRDEASLRCRCVSWIRRHIPVRILSGVLLGPDAWAPKIQGPLDLRGSDGLQLVHDSWEGEPGAVSDPAPLPRRRRQFNIRAQSGGEEAEQTPLDTIATLRLVCRGASWCLRLPVEVMSLSRPRIAWSGASNRQWGSASTAGELYKMQRANRQPIFQGAGTSLCSLDFAHSEATGRSRRLLAVGTECYVRLDGPDARCAYPLRLDAQESQKSRGYRVLLLALHEADPDPNATQQVDEDNDRCIQGKVETLDAWLEMDETRKHADWDASGVLRLLGRWAAGLGKPEARARAQDHHGVRKTSNGAHMACPSQRAWA</sequence>
<gene>
    <name evidence="3" type="ORF">PCL_03122</name>
    <name evidence="2" type="ORF">Purlil1_563</name>
</gene>
<evidence type="ECO:0000313" key="2">
    <source>
        <dbReference type="EMBL" id="KAK4094867.1"/>
    </source>
</evidence>
<proteinExistence type="predicted"/>
<name>A0A2U3DYN4_PURLI</name>
<comment type="caution">
    <text evidence="3">The sequence shown here is derived from an EMBL/GenBank/DDBJ whole genome shotgun (WGS) entry which is preliminary data.</text>
</comment>
<dbReference type="EMBL" id="JAWRVI010000002">
    <property type="protein sequence ID" value="KAK4094867.1"/>
    <property type="molecule type" value="Genomic_DNA"/>
</dbReference>
<dbReference type="Proteomes" id="UP001287286">
    <property type="component" value="Unassembled WGS sequence"/>
</dbReference>
<reference evidence="2 5" key="4">
    <citation type="journal article" date="2024" name="Microbiol. Resour. Announc.">
        <title>Genome annotations for the ascomycete fungi Trichoderma harzianum, Trichoderma aggressivum, and Purpureocillium lilacinum.</title>
        <authorList>
            <person name="Beijen E.P.W."/>
            <person name="Ohm R.A."/>
        </authorList>
    </citation>
    <scope>NUCLEOTIDE SEQUENCE [LARGE SCALE GENOMIC DNA]</scope>
    <source>
        <strain evidence="2 5">CBS 150709</strain>
    </source>
</reference>
<reference evidence="3" key="1">
    <citation type="submission" date="2015-05" db="EMBL/GenBank/DDBJ databases">
        <authorList>
            <person name="Wang D.B."/>
            <person name="Wang M."/>
        </authorList>
    </citation>
    <scope>NUCLEOTIDE SEQUENCE</scope>
    <source>
        <strain evidence="3">36-1</strain>
    </source>
</reference>
<organism evidence="3 4">
    <name type="scientific">Purpureocillium lilacinum</name>
    <name type="common">Paecilomyces lilacinus</name>
    <dbReference type="NCBI Taxonomy" id="33203"/>
    <lineage>
        <taxon>Eukaryota</taxon>
        <taxon>Fungi</taxon>
        <taxon>Dikarya</taxon>
        <taxon>Ascomycota</taxon>
        <taxon>Pezizomycotina</taxon>
        <taxon>Sordariomycetes</taxon>
        <taxon>Hypocreomycetidae</taxon>
        <taxon>Hypocreales</taxon>
        <taxon>Ophiocordycipitaceae</taxon>
        <taxon>Purpureocillium</taxon>
    </lineage>
</organism>
<feature type="compositionally biased region" description="Basic and acidic residues" evidence="1">
    <location>
        <begin position="365"/>
        <end position="374"/>
    </location>
</feature>
<keyword evidence="5" id="KW-1185">Reference proteome</keyword>
<evidence type="ECO:0000313" key="4">
    <source>
        <dbReference type="Proteomes" id="UP000245956"/>
    </source>
</evidence>
<accession>A0A2U3DYN4</accession>
<protein>
    <submittedName>
        <fullName evidence="3">Uncharacterized protein</fullName>
    </submittedName>
</protein>
<evidence type="ECO:0000313" key="3">
    <source>
        <dbReference type="EMBL" id="PWI67354.1"/>
    </source>
</evidence>
<dbReference type="EMBL" id="LCWV01000019">
    <property type="protein sequence ID" value="PWI67354.1"/>
    <property type="molecule type" value="Genomic_DNA"/>
</dbReference>
<evidence type="ECO:0000256" key="1">
    <source>
        <dbReference type="SAM" id="MobiDB-lite"/>
    </source>
</evidence>
<feature type="region of interest" description="Disordered" evidence="1">
    <location>
        <begin position="365"/>
        <end position="394"/>
    </location>
</feature>
<reference evidence="3 4" key="2">
    <citation type="journal article" date="2016" name="Front. Microbiol.">
        <title>Genome and transcriptome sequences reveal the specific parasitism of the nematophagous Purpureocillium lilacinum 36-1.</title>
        <authorList>
            <person name="Xie J."/>
            <person name="Li S."/>
            <person name="Mo C."/>
            <person name="Xiao X."/>
            <person name="Peng D."/>
            <person name="Wang G."/>
            <person name="Xiao Y."/>
        </authorList>
    </citation>
    <scope>NUCLEOTIDE SEQUENCE [LARGE SCALE GENOMIC DNA]</scope>
    <source>
        <strain evidence="3 4">36-1</strain>
    </source>
</reference>
<evidence type="ECO:0000313" key="5">
    <source>
        <dbReference type="Proteomes" id="UP001287286"/>
    </source>
</evidence>
<reference evidence="2" key="3">
    <citation type="submission" date="2023-11" db="EMBL/GenBank/DDBJ databases">
        <authorList>
            <person name="Beijen E."/>
            <person name="Ohm R.A."/>
        </authorList>
    </citation>
    <scope>NUCLEOTIDE SEQUENCE</scope>
    <source>
        <strain evidence="2">CBS 150709</strain>
    </source>
</reference>